<feature type="region of interest" description="Disordered" evidence="1">
    <location>
        <begin position="38"/>
        <end position="61"/>
    </location>
</feature>
<sequence>MHVHPTLSAAQYLCHAPVQAKTFSPSLLRKNISNRMPKRCLPPHASSTPTSSDAAGVEVSEPKRSVGARLRSALRNRSIKEFMGTISEEWKDYSSSIPIHYLPMQVLQMLYCFMVRNGGMLLIKPAEDSGVDLGITWTANLMTDQLPLAFGCSINTTQAYRGTVLLRNAKYIVDSLIRMQLTQKLEKILLPMIDKLALSCSLEEKERMAQIFPLLSVLVMVVSLISLKNTVV</sequence>
<dbReference type="Proteomes" id="UP000317650">
    <property type="component" value="Chromosome 9"/>
</dbReference>
<protein>
    <submittedName>
        <fullName evidence="2">Uncharacterized protein</fullName>
    </submittedName>
</protein>
<evidence type="ECO:0000256" key="1">
    <source>
        <dbReference type="SAM" id="MobiDB-lite"/>
    </source>
</evidence>
<name>A0A4S8IJG1_MUSBA</name>
<proteinExistence type="predicted"/>
<evidence type="ECO:0000313" key="2">
    <source>
        <dbReference type="EMBL" id="THU48239.1"/>
    </source>
</evidence>
<dbReference type="AlphaFoldDB" id="A0A4S8IJG1"/>
<organism evidence="2 3">
    <name type="scientific">Musa balbisiana</name>
    <name type="common">Banana</name>
    <dbReference type="NCBI Taxonomy" id="52838"/>
    <lineage>
        <taxon>Eukaryota</taxon>
        <taxon>Viridiplantae</taxon>
        <taxon>Streptophyta</taxon>
        <taxon>Embryophyta</taxon>
        <taxon>Tracheophyta</taxon>
        <taxon>Spermatophyta</taxon>
        <taxon>Magnoliopsida</taxon>
        <taxon>Liliopsida</taxon>
        <taxon>Zingiberales</taxon>
        <taxon>Musaceae</taxon>
        <taxon>Musa</taxon>
    </lineage>
</organism>
<comment type="caution">
    <text evidence="2">The sequence shown here is derived from an EMBL/GenBank/DDBJ whole genome shotgun (WGS) entry which is preliminary data.</text>
</comment>
<reference evidence="2 3" key="1">
    <citation type="journal article" date="2019" name="Nat. Plants">
        <title>Genome sequencing of Musa balbisiana reveals subgenome evolution and function divergence in polyploid bananas.</title>
        <authorList>
            <person name="Yao X."/>
        </authorList>
    </citation>
    <scope>NUCLEOTIDE SEQUENCE [LARGE SCALE GENOMIC DNA]</scope>
    <source>
        <strain evidence="3">cv. DH-PKW</strain>
        <tissue evidence="2">Leaves</tissue>
    </source>
</reference>
<accession>A0A4S8IJG1</accession>
<gene>
    <name evidence="2" type="ORF">C4D60_Mb09t24130</name>
</gene>
<evidence type="ECO:0000313" key="3">
    <source>
        <dbReference type="Proteomes" id="UP000317650"/>
    </source>
</evidence>
<keyword evidence="3" id="KW-1185">Reference proteome</keyword>
<dbReference type="EMBL" id="PYDT01000010">
    <property type="protein sequence ID" value="THU48239.1"/>
    <property type="molecule type" value="Genomic_DNA"/>
</dbReference>